<sequence length="162" mass="18015">MGSLKGIVNVAIVLALFSTLSSACSINRDKRHLSSGLPIPTNKAGECVKSELSKRKVCYPSFEQLDDSCMRRAASSPLPIIQNARVKSMTFLPASQYARMVAQSFHRRGMTTPRDVRLPSKPFIYVNFECLPSYQLLDEAQSLFCMRGHWTGTLPVCVKKAD</sequence>
<keyword evidence="2" id="KW-0732">Signal</keyword>
<evidence type="ECO:0000313" key="3">
    <source>
        <dbReference type="Proteomes" id="UP000887566"/>
    </source>
</evidence>
<dbReference type="InterPro" id="IPR000436">
    <property type="entry name" value="Sushi_SCR_CCP_dom"/>
</dbReference>
<name>A0A914V5M4_9BILA</name>
<protein>
    <submittedName>
        <fullName evidence="4">Sushi domain-containing protein</fullName>
    </submittedName>
</protein>
<dbReference type="PROSITE" id="PS51257">
    <property type="entry name" value="PROKAR_LIPOPROTEIN"/>
    <property type="match status" value="1"/>
</dbReference>
<dbReference type="CDD" id="cd00033">
    <property type="entry name" value="CCP"/>
    <property type="match status" value="1"/>
</dbReference>
<dbReference type="WBParaSite" id="PSAMB.scaffold1569size29897.g13804.t1">
    <property type="protein sequence ID" value="PSAMB.scaffold1569size29897.g13804.t1"/>
    <property type="gene ID" value="PSAMB.scaffold1569size29897.g13804"/>
</dbReference>
<dbReference type="Proteomes" id="UP000887566">
    <property type="component" value="Unplaced"/>
</dbReference>
<dbReference type="InterPro" id="IPR035976">
    <property type="entry name" value="Sushi/SCR/CCP_sf"/>
</dbReference>
<evidence type="ECO:0000313" key="4">
    <source>
        <dbReference type="WBParaSite" id="PSAMB.scaffold1569size29897.g13804.t1"/>
    </source>
</evidence>
<keyword evidence="3" id="KW-1185">Reference proteome</keyword>
<organism evidence="3 4">
    <name type="scientific">Plectus sambesii</name>
    <dbReference type="NCBI Taxonomy" id="2011161"/>
    <lineage>
        <taxon>Eukaryota</taxon>
        <taxon>Metazoa</taxon>
        <taxon>Ecdysozoa</taxon>
        <taxon>Nematoda</taxon>
        <taxon>Chromadorea</taxon>
        <taxon>Plectida</taxon>
        <taxon>Plectina</taxon>
        <taxon>Plectoidea</taxon>
        <taxon>Plectidae</taxon>
        <taxon>Plectus</taxon>
    </lineage>
</organism>
<proteinExistence type="predicted"/>
<feature type="chain" id="PRO_5037161860" evidence="2">
    <location>
        <begin position="24"/>
        <end position="162"/>
    </location>
</feature>
<reference evidence="4" key="1">
    <citation type="submission" date="2022-11" db="UniProtKB">
        <authorList>
            <consortium name="WormBaseParasite"/>
        </authorList>
    </citation>
    <scope>IDENTIFICATION</scope>
</reference>
<evidence type="ECO:0000256" key="2">
    <source>
        <dbReference type="SAM" id="SignalP"/>
    </source>
</evidence>
<dbReference type="AlphaFoldDB" id="A0A914V5M4"/>
<keyword evidence="1" id="KW-1015">Disulfide bond</keyword>
<accession>A0A914V5M4</accession>
<evidence type="ECO:0000256" key="1">
    <source>
        <dbReference type="ARBA" id="ARBA00023157"/>
    </source>
</evidence>
<dbReference type="SUPFAM" id="SSF57535">
    <property type="entry name" value="Complement control module/SCR domain"/>
    <property type="match status" value="1"/>
</dbReference>
<dbReference type="Gene3D" id="2.10.70.10">
    <property type="entry name" value="Complement Module, domain 1"/>
    <property type="match status" value="1"/>
</dbReference>
<feature type="signal peptide" evidence="2">
    <location>
        <begin position="1"/>
        <end position="23"/>
    </location>
</feature>